<name>A0A1Z4JD16_LEPBY</name>
<keyword evidence="4 7" id="KW-0812">Transmembrane</keyword>
<feature type="transmembrane region" description="Helical" evidence="7">
    <location>
        <begin position="275"/>
        <end position="294"/>
    </location>
</feature>
<organism evidence="8 9">
    <name type="scientific">Leptolyngbya boryana NIES-2135</name>
    <dbReference type="NCBI Taxonomy" id="1973484"/>
    <lineage>
        <taxon>Bacteria</taxon>
        <taxon>Bacillati</taxon>
        <taxon>Cyanobacteriota</taxon>
        <taxon>Cyanophyceae</taxon>
        <taxon>Leptolyngbyales</taxon>
        <taxon>Leptolyngbyaceae</taxon>
        <taxon>Leptolyngbya group</taxon>
        <taxon>Leptolyngbya</taxon>
    </lineage>
</organism>
<feature type="transmembrane region" description="Helical" evidence="7">
    <location>
        <begin position="151"/>
        <end position="169"/>
    </location>
</feature>
<evidence type="ECO:0000256" key="4">
    <source>
        <dbReference type="ARBA" id="ARBA00022692"/>
    </source>
</evidence>
<feature type="transmembrane region" description="Helical" evidence="7">
    <location>
        <begin position="42"/>
        <end position="59"/>
    </location>
</feature>
<evidence type="ECO:0000256" key="7">
    <source>
        <dbReference type="SAM" id="Phobius"/>
    </source>
</evidence>
<evidence type="ECO:0000313" key="9">
    <source>
        <dbReference type="Proteomes" id="UP000217895"/>
    </source>
</evidence>
<sequence>MRHKTNNIKPFAAIKIVTAFQGDVFSQAIAQIKISLVKIQSGVWLVCGLTAIAYLIRLIPGFTLFSPLILAILLGIFIQNTIGVAPKRQAGIHFAMRRILRFAVILLGVQLSLSQVLSVGITGLLIIITTLLSTFWFTCWAGQHLGVSPSLTRLIAAGTSICGASAVIATSTTTESGDEDITYAIAIVTLFGTISMLLYPLLSGQLNLTPEAFGLWCGVSIHEVAQVLAAAFQVDSVSGEIASISKLSRVLWLVPMMLMLGAISKAPQSKSRIAIPWFVVYFMLLILLNSLNLIPQQIKTMTGQVNQLLLTISMAAMGLETRLNQIQKIGLKPLYLGALSWLFISISSYGLIQILY</sequence>
<dbReference type="EMBL" id="AP018203">
    <property type="protein sequence ID" value="BAY54568.1"/>
    <property type="molecule type" value="Genomic_DNA"/>
</dbReference>
<dbReference type="PANTHER" id="PTHR30106">
    <property type="entry name" value="INNER MEMBRANE PROTEIN YEIH-RELATED"/>
    <property type="match status" value="1"/>
</dbReference>
<accession>A0A1Z4JD16</accession>
<dbReference type="InterPro" id="IPR018383">
    <property type="entry name" value="UPF0324_pro"/>
</dbReference>
<keyword evidence="9" id="KW-1185">Reference proteome</keyword>
<keyword evidence="6 7" id="KW-0472">Membrane</keyword>
<feature type="transmembrane region" description="Helical" evidence="7">
    <location>
        <begin position="65"/>
        <end position="86"/>
    </location>
</feature>
<evidence type="ECO:0000256" key="3">
    <source>
        <dbReference type="ARBA" id="ARBA00022475"/>
    </source>
</evidence>
<feature type="transmembrane region" description="Helical" evidence="7">
    <location>
        <begin position="119"/>
        <end position="139"/>
    </location>
</feature>
<evidence type="ECO:0000256" key="6">
    <source>
        <dbReference type="ARBA" id="ARBA00023136"/>
    </source>
</evidence>
<dbReference type="Proteomes" id="UP000217895">
    <property type="component" value="Chromosome"/>
</dbReference>
<dbReference type="AlphaFoldDB" id="A0A1Z4JD16"/>
<comment type="similarity">
    <text evidence="2">Belongs to the UPF0324 family.</text>
</comment>
<evidence type="ECO:0000256" key="1">
    <source>
        <dbReference type="ARBA" id="ARBA00004651"/>
    </source>
</evidence>
<keyword evidence="3" id="KW-1003">Cell membrane</keyword>
<reference evidence="8 9" key="1">
    <citation type="submission" date="2017-06" db="EMBL/GenBank/DDBJ databases">
        <title>Genome sequencing of cyanobaciteial culture collection at National Institute for Environmental Studies (NIES).</title>
        <authorList>
            <person name="Hirose Y."/>
            <person name="Shimura Y."/>
            <person name="Fujisawa T."/>
            <person name="Nakamura Y."/>
            <person name="Kawachi M."/>
        </authorList>
    </citation>
    <scope>NUCLEOTIDE SEQUENCE [LARGE SCALE GENOMIC DNA]</scope>
    <source>
        <strain evidence="8 9">NIES-2135</strain>
    </source>
</reference>
<proteinExistence type="inferred from homology"/>
<keyword evidence="5 7" id="KW-1133">Transmembrane helix</keyword>
<feature type="transmembrane region" description="Helical" evidence="7">
    <location>
        <begin position="181"/>
        <end position="201"/>
    </location>
</feature>
<feature type="transmembrane region" description="Helical" evidence="7">
    <location>
        <begin position="335"/>
        <end position="355"/>
    </location>
</feature>
<dbReference type="Pfam" id="PF03601">
    <property type="entry name" value="Cons_hypoth698"/>
    <property type="match status" value="1"/>
</dbReference>
<feature type="transmembrane region" description="Helical" evidence="7">
    <location>
        <begin position="244"/>
        <end position="263"/>
    </location>
</feature>
<dbReference type="PANTHER" id="PTHR30106:SF2">
    <property type="entry name" value="UPF0324 INNER MEMBRANE PROTEIN YEIH"/>
    <property type="match status" value="1"/>
</dbReference>
<protein>
    <submittedName>
        <fullName evidence="8">Uncharacterized protein</fullName>
    </submittedName>
</protein>
<dbReference type="GO" id="GO:0005886">
    <property type="term" value="C:plasma membrane"/>
    <property type="evidence" value="ECO:0007669"/>
    <property type="project" value="UniProtKB-SubCell"/>
</dbReference>
<gene>
    <name evidence="8" type="ORF">NIES2135_13850</name>
</gene>
<evidence type="ECO:0000313" key="8">
    <source>
        <dbReference type="EMBL" id="BAY54568.1"/>
    </source>
</evidence>
<evidence type="ECO:0000256" key="5">
    <source>
        <dbReference type="ARBA" id="ARBA00022989"/>
    </source>
</evidence>
<comment type="subcellular location">
    <subcellularLocation>
        <location evidence="1">Cell membrane</location>
        <topology evidence="1">Multi-pass membrane protein</topology>
    </subcellularLocation>
</comment>
<evidence type="ECO:0000256" key="2">
    <source>
        <dbReference type="ARBA" id="ARBA00007977"/>
    </source>
</evidence>
<feature type="transmembrane region" description="Helical" evidence="7">
    <location>
        <begin position="98"/>
        <end position="113"/>
    </location>
</feature>